<dbReference type="AlphaFoldDB" id="A0A9X6NSQ7"/>
<dbReference type="OrthoDB" id="4369127at2759"/>
<dbReference type="Proteomes" id="UP000192578">
    <property type="component" value="Unassembled WGS sequence"/>
</dbReference>
<evidence type="ECO:0000313" key="1">
    <source>
        <dbReference type="EMBL" id="OWA55374.1"/>
    </source>
</evidence>
<comment type="caution">
    <text evidence="1">The sequence shown here is derived from an EMBL/GenBank/DDBJ whole genome shotgun (WGS) entry which is preliminary data.</text>
</comment>
<evidence type="ECO:0000313" key="2">
    <source>
        <dbReference type="Proteomes" id="UP000192578"/>
    </source>
</evidence>
<gene>
    <name evidence="1" type="ORF">BV898_19758</name>
</gene>
<organism evidence="1 2">
    <name type="scientific">Hypsibius exemplaris</name>
    <name type="common">Freshwater tardigrade</name>
    <dbReference type="NCBI Taxonomy" id="2072580"/>
    <lineage>
        <taxon>Eukaryota</taxon>
        <taxon>Metazoa</taxon>
        <taxon>Ecdysozoa</taxon>
        <taxon>Tardigrada</taxon>
        <taxon>Eutardigrada</taxon>
        <taxon>Parachela</taxon>
        <taxon>Hypsibioidea</taxon>
        <taxon>Hypsibiidae</taxon>
        <taxon>Hypsibius</taxon>
    </lineage>
</organism>
<protein>
    <submittedName>
        <fullName evidence="1">Uncharacterized protein</fullName>
    </submittedName>
</protein>
<sequence>MAGYASDFGSTRERTTGRIFEKTFMSAWRKHANGRKEDIVDLSRLEKPFSTMFPKEVFFYGSTIPGGKEIQNPSSNVPADTCRSRTMKVRHGDVCIEAMKAARKFRISHAIVGTVSLEIYLNAELQSKNPLLKIHELKYGTHLEPEQLFALKRLILEIRRPFWDGGDSHWSSKNQAIEFQTIPGGQASMATCSPIVQEGNGNGGQRNEAAVQRRKDGAESLSWQSPIHLATKDLTRNVCGVLNRDADALSRYAVGQNPSDAEDVMNAQVMTLEEIDMRVEQQSDKFCGDLISFLEGNTRNPSDRLKRLSTGST</sequence>
<keyword evidence="2" id="KW-1185">Reference proteome</keyword>
<accession>A0A9X6NSQ7</accession>
<proteinExistence type="predicted"/>
<dbReference type="EMBL" id="MTYJ01000713">
    <property type="protein sequence ID" value="OWA55374.1"/>
    <property type="molecule type" value="Genomic_DNA"/>
</dbReference>
<reference evidence="2" key="1">
    <citation type="submission" date="2017-01" db="EMBL/GenBank/DDBJ databases">
        <title>Comparative genomics of anhydrobiosis in the tardigrade Hypsibius dujardini.</title>
        <authorList>
            <person name="Yoshida Y."/>
            <person name="Koutsovoulos G."/>
            <person name="Laetsch D."/>
            <person name="Stevens L."/>
            <person name="Kumar S."/>
            <person name="Horikawa D."/>
            <person name="Ishino K."/>
            <person name="Komine S."/>
            <person name="Tomita M."/>
            <person name="Blaxter M."/>
            <person name="Arakawa K."/>
        </authorList>
    </citation>
    <scope>NUCLEOTIDE SEQUENCE [LARGE SCALE GENOMIC DNA]</scope>
    <source>
        <strain evidence="2">Z151</strain>
    </source>
</reference>
<name>A0A9X6NSQ7_HYPEX</name>